<dbReference type="Pfam" id="PF05257">
    <property type="entry name" value="CHAP"/>
    <property type="match status" value="1"/>
</dbReference>
<dbReference type="OrthoDB" id="9815928at2"/>
<feature type="domain" description="Peptidase C51" evidence="2">
    <location>
        <begin position="34"/>
        <end position="120"/>
    </location>
</feature>
<reference evidence="4" key="1">
    <citation type="submission" date="2016-10" db="EMBL/GenBank/DDBJ databases">
        <title>Frankia sp. NRRL B-16386 Genome sequencing.</title>
        <authorList>
            <person name="Ghodhbane-Gtari F."/>
            <person name="Swanson E."/>
            <person name="Gueddou A."/>
            <person name="Hezbri K."/>
            <person name="Ktari K."/>
            <person name="Nouioui I."/>
            <person name="Morris K."/>
            <person name="Simpson S."/>
            <person name="Abebe-Akele F."/>
            <person name="Thomas K."/>
            <person name="Gtari M."/>
            <person name="Tisa L.S."/>
        </authorList>
    </citation>
    <scope>NUCLEOTIDE SEQUENCE [LARGE SCALE GENOMIC DNA]</scope>
    <source>
        <strain evidence="4">NRRL B-16386</strain>
    </source>
</reference>
<gene>
    <name evidence="3" type="ORF">BL253_24315</name>
</gene>
<dbReference type="Pfam" id="PF01471">
    <property type="entry name" value="PG_binding_1"/>
    <property type="match status" value="1"/>
</dbReference>
<proteinExistence type="predicted"/>
<accession>A0A1V2I5P3</accession>
<evidence type="ECO:0000259" key="1">
    <source>
        <dbReference type="Pfam" id="PF01471"/>
    </source>
</evidence>
<dbReference type="EMBL" id="MOMC01000050">
    <property type="protein sequence ID" value="ONH26578.1"/>
    <property type="molecule type" value="Genomic_DNA"/>
</dbReference>
<evidence type="ECO:0008006" key="5">
    <source>
        <dbReference type="Google" id="ProtNLM"/>
    </source>
</evidence>
<comment type="caution">
    <text evidence="3">The sequence shown here is derived from an EMBL/GenBank/DDBJ whole genome shotgun (WGS) entry which is preliminary data.</text>
</comment>
<feature type="domain" description="Peptidoglycan binding-like" evidence="1">
    <location>
        <begin position="192"/>
        <end position="252"/>
    </location>
</feature>
<sequence length="263" mass="28629">MATVDEFVKHCRDQVGFKPAQENHTFWNDRFQAPGSPWCAMFAYCMYEDIGVQPGIRTAWVPAIWSWAQAHGLAIPSTSSRPGDQIVFDWTGEEKALTAETHTGIVVGRSGDQIQTVEGNIGDDQVLAKTWTAGGQLIAGCVSWQHLFSGVPAGLRPQVAPAGNRFGHFPDLRLGARDRGPTGVFPDLAHPVVTLQNALNIASQREGANRLVDPNGVFDAGTEKAVRGFQEFCRTKNPSLRADGVVTQPTWTGLDFFLDLAGR</sequence>
<dbReference type="InterPro" id="IPR002477">
    <property type="entry name" value="Peptidoglycan-bd-like"/>
</dbReference>
<evidence type="ECO:0000313" key="4">
    <source>
        <dbReference type="Proteomes" id="UP000188929"/>
    </source>
</evidence>
<organism evidence="3 4">
    <name type="scientific">Pseudofrankia asymbiotica</name>
    <dbReference type="NCBI Taxonomy" id="1834516"/>
    <lineage>
        <taxon>Bacteria</taxon>
        <taxon>Bacillati</taxon>
        <taxon>Actinomycetota</taxon>
        <taxon>Actinomycetes</taxon>
        <taxon>Frankiales</taxon>
        <taxon>Frankiaceae</taxon>
        <taxon>Pseudofrankia</taxon>
    </lineage>
</organism>
<keyword evidence="4" id="KW-1185">Reference proteome</keyword>
<dbReference type="SUPFAM" id="SSF47090">
    <property type="entry name" value="PGBD-like"/>
    <property type="match status" value="1"/>
</dbReference>
<dbReference type="AlphaFoldDB" id="A0A1V2I5P3"/>
<dbReference type="InterPro" id="IPR036366">
    <property type="entry name" value="PGBDSf"/>
</dbReference>
<dbReference type="STRING" id="1834516.BL253_24315"/>
<evidence type="ECO:0000259" key="2">
    <source>
        <dbReference type="Pfam" id="PF05257"/>
    </source>
</evidence>
<dbReference type="RefSeq" id="WP_076819515.1">
    <property type="nucleotide sequence ID" value="NZ_MOMC01000050.1"/>
</dbReference>
<evidence type="ECO:0000313" key="3">
    <source>
        <dbReference type="EMBL" id="ONH26578.1"/>
    </source>
</evidence>
<dbReference type="InterPro" id="IPR036365">
    <property type="entry name" value="PGBD-like_sf"/>
</dbReference>
<dbReference type="InterPro" id="IPR007921">
    <property type="entry name" value="CHAP_dom"/>
</dbReference>
<protein>
    <recommendedName>
        <fullName evidence="5">CHAP domain-containing protein</fullName>
    </recommendedName>
</protein>
<name>A0A1V2I5P3_9ACTN</name>
<dbReference type="Proteomes" id="UP000188929">
    <property type="component" value="Unassembled WGS sequence"/>
</dbReference>
<dbReference type="Gene3D" id="1.10.101.10">
    <property type="entry name" value="PGBD-like superfamily/PGBD"/>
    <property type="match status" value="1"/>
</dbReference>